<evidence type="ECO:0000256" key="8">
    <source>
        <dbReference type="PROSITE-ProRule" id="PRU01360"/>
    </source>
</evidence>
<keyword evidence="10" id="KW-0732">Signal</keyword>
<keyword evidence="5 9" id="KW-0798">TonB box</keyword>
<dbReference type="SUPFAM" id="SSF56935">
    <property type="entry name" value="Porins"/>
    <property type="match status" value="1"/>
</dbReference>
<dbReference type="Pfam" id="PF13620">
    <property type="entry name" value="CarboxypepD_reg"/>
    <property type="match status" value="1"/>
</dbReference>
<evidence type="ECO:0000256" key="5">
    <source>
        <dbReference type="ARBA" id="ARBA00023077"/>
    </source>
</evidence>
<dbReference type="EMBL" id="SDHZ01000002">
    <property type="protein sequence ID" value="RXK83946.1"/>
    <property type="molecule type" value="Genomic_DNA"/>
</dbReference>
<keyword evidence="14" id="KW-1185">Reference proteome</keyword>
<dbReference type="Gene3D" id="2.60.40.1120">
    <property type="entry name" value="Carboxypeptidase-like, regulatory domain"/>
    <property type="match status" value="1"/>
</dbReference>
<dbReference type="NCBIfam" id="TIGR04057">
    <property type="entry name" value="SusC_RagA_signa"/>
    <property type="match status" value="1"/>
</dbReference>
<dbReference type="Gene3D" id="2.40.170.20">
    <property type="entry name" value="TonB-dependent receptor, beta-barrel domain"/>
    <property type="match status" value="1"/>
</dbReference>
<name>A0A4Q1D7A8_9BACT</name>
<evidence type="ECO:0000256" key="7">
    <source>
        <dbReference type="ARBA" id="ARBA00023237"/>
    </source>
</evidence>
<dbReference type="Pfam" id="PF00593">
    <property type="entry name" value="TonB_dep_Rec_b-barrel"/>
    <property type="match status" value="1"/>
</dbReference>
<reference evidence="13 14" key="1">
    <citation type="submission" date="2019-01" db="EMBL/GenBank/DDBJ databases">
        <title>Filimonas sp. strain TTM-71.</title>
        <authorList>
            <person name="Chen W.-M."/>
        </authorList>
    </citation>
    <scope>NUCLEOTIDE SEQUENCE [LARGE SCALE GENOMIC DNA]</scope>
    <source>
        <strain evidence="13 14">TTM-71</strain>
    </source>
</reference>
<comment type="similarity">
    <text evidence="8 9">Belongs to the TonB-dependent receptor family.</text>
</comment>
<comment type="subcellular location">
    <subcellularLocation>
        <location evidence="1 8">Cell outer membrane</location>
        <topology evidence="1 8">Multi-pass membrane protein</topology>
    </subcellularLocation>
</comment>
<feature type="chain" id="PRO_5020945248" evidence="10">
    <location>
        <begin position="21"/>
        <end position="1004"/>
    </location>
</feature>
<evidence type="ECO:0000256" key="4">
    <source>
        <dbReference type="ARBA" id="ARBA00022692"/>
    </source>
</evidence>
<gene>
    <name evidence="13" type="ORF">ESB13_13320</name>
</gene>
<evidence type="ECO:0000313" key="14">
    <source>
        <dbReference type="Proteomes" id="UP000290545"/>
    </source>
</evidence>
<keyword evidence="7 8" id="KW-0998">Cell outer membrane</keyword>
<feature type="domain" description="TonB-dependent receptor plug" evidence="12">
    <location>
        <begin position="127"/>
        <end position="233"/>
    </location>
</feature>
<evidence type="ECO:0000256" key="2">
    <source>
        <dbReference type="ARBA" id="ARBA00022448"/>
    </source>
</evidence>
<keyword evidence="3 8" id="KW-1134">Transmembrane beta strand</keyword>
<feature type="domain" description="TonB-dependent receptor-like beta-barrel" evidence="11">
    <location>
        <begin position="385"/>
        <end position="962"/>
    </location>
</feature>
<evidence type="ECO:0000256" key="9">
    <source>
        <dbReference type="RuleBase" id="RU003357"/>
    </source>
</evidence>
<dbReference type="InterPro" id="IPR012910">
    <property type="entry name" value="Plug_dom"/>
</dbReference>
<protein>
    <submittedName>
        <fullName evidence="13">SusC/RagA family TonB-linked outer membrane protein</fullName>
    </submittedName>
</protein>
<dbReference type="InterPro" id="IPR039426">
    <property type="entry name" value="TonB-dep_rcpt-like"/>
</dbReference>
<proteinExistence type="inferred from homology"/>
<dbReference type="NCBIfam" id="TIGR04056">
    <property type="entry name" value="OMP_RagA_SusC"/>
    <property type="match status" value="1"/>
</dbReference>
<keyword evidence="6 8" id="KW-0472">Membrane</keyword>
<comment type="caution">
    <text evidence="13">The sequence shown here is derived from an EMBL/GenBank/DDBJ whole genome shotgun (WGS) entry which is preliminary data.</text>
</comment>
<dbReference type="Pfam" id="PF07715">
    <property type="entry name" value="Plug"/>
    <property type="match status" value="1"/>
</dbReference>
<dbReference type="InterPro" id="IPR023996">
    <property type="entry name" value="TonB-dep_OMP_SusC/RagA"/>
</dbReference>
<evidence type="ECO:0000259" key="11">
    <source>
        <dbReference type="Pfam" id="PF00593"/>
    </source>
</evidence>
<keyword evidence="4 8" id="KW-0812">Transmembrane</keyword>
<dbReference type="InterPro" id="IPR036942">
    <property type="entry name" value="Beta-barrel_TonB_sf"/>
</dbReference>
<evidence type="ECO:0000256" key="1">
    <source>
        <dbReference type="ARBA" id="ARBA00004571"/>
    </source>
</evidence>
<dbReference type="InterPro" id="IPR037066">
    <property type="entry name" value="Plug_dom_sf"/>
</dbReference>
<dbReference type="InterPro" id="IPR008969">
    <property type="entry name" value="CarboxyPept-like_regulatory"/>
</dbReference>
<dbReference type="PROSITE" id="PS52016">
    <property type="entry name" value="TONB_DEPENDENT_REC_3"/>
    <property type="match status" value="1"/>
</dbReference>
<dbReference type="OrthoDB" id="9768177at2"/>
<dbReference type="Proteomes" id="UP000290545">
    <property type="component" value="Unassembled WGS sequence"/>
</dbReference>
<dbReference type="Gene3D" id="2.170.130.10">
    <property type="entry name" value="TonB-dependent receptor, plug domain"/>
    <property type="match status" value="1"/>
</dbReference>
<dbReference type="GO" id="GO:0009279">
    <property type="term" value="C:cell outer membrane"/>
    <property type="evidence" value="ECO:0007669"/>
    <property type="project" value="UniProtKB-SubCell"/>
</dbReference>
<evidence type="ECO:0000256" key="10">
    <source>
        <dbReference type="SAM" id="SignalP"/>
    </source>
</evidence>
<evidence type="ECO:0000313" key="13">
    <source>
        <dbReference type="EMBL" id="RXK83946.1"/>
    </source>
</evidence>
<evidence type="ECO:0000259" key="12">
    <source>
        <dbReference type="Pfam" id="PF07715"/>
    </source>
</evidence>
<feature type="signal peptide" evidence="10">
    <location>
        <begin position="1"/>
        <end position="20"/>
    </location>
</feature>
<sequence length="1004" mass="110090">MQKRLLWLLVLLPAAVYSYGQQTTAVVTGIVKSENGDALPGVTVKAADKAGTFNSTVSTNTRGIFTFSAVPVGGPYSFIVSSLGYISDTLNGYMAKENGRITLSVVLKEKLQNLDNIVVVGYGKTSKANITGAVTSVQAEDFNQGVFSSPAQLLQGKVAGLNITKSGNPNENPGVILRGPSSFRAGAQEPFYVIDGVPGASLYLVAPDDIVSIDVLKDASSTAIYGSRAANGVIMITTRKAKPGQARLAYSSYVAFESISKTINMATGDQLRAFVEKQTPVLDFKNPAINLDQTEYDADDASNTNWQKEVTRTGVSHNHNLSYSGSSGNSDYGASVNYLNNQGIIRNSSMDRMIIRGNIGHRAFNDRLKLSLNITNSNTTNNDIPSQVYNNMLTYLPVTGVRNANGTFKEDVTRTPGAMGYYNPASLIENNLIQNKTQLFLVNGTVKVNILKGLDFNTLLSMQKEQVNYNSYYNSQSMLAQGKNGAATRTAVTNTKKVLESYLDYDRSFGEHHVKLLAGYSFQEDKLGDGFGASNQGFLTDDLTWNNLGLGDNSELVNFGDIYIKSLRLISFYGRLNYEYKGKYLLQASMRRDGSSAFGRNNRWGMFPAVSAGWNLHREAFLQNARFLNQLKLRAGYGVSGNTAGFDPNISLLLYRSGTGEKFYYNGQFVNSVRTSQNENPNLKWERTSMVNVGLDFALFRNILSGSIDVYEKRTSDLIGSYDVSTTIYSYGSYVANVGKMSNKGIELVLNANVIKKGSFSWTTSVNVAHNVNKVLSISNDMFSAARFYAAADIIARSQSSVSGYQVIEAGHALGSFYTRRYAGKDTKGMSLFYGKDGSVSGSNDNWENFDYTGSAQPKILYGWNNSFSYKGFDLNFFLRGVAGNRILNATWAYMSNPTLANNTNIPVETLSESAADTKNSFISDRFIESGSFLRLDNATLGYSFQTKAAYRFRLYVSGNNIFTVTDYRGMDPEVNMSGQTPGIDNSNFYPKTRSFLVGVNMVF</sequence>
<evidence type="ECO:0000256" key="6">
    <source>
        <dbReference type="ARBA" id="ARBA00023136"/>
    </source>
</evidence>
<dbReference type="AlphaFoldDB" id="A0A4Q1D7A8"/>
<keyword evidence="2 8" id="KW-0813">Transport</keyword>
<dbReference type="SUPFAM" id="SSF49464">
    <property type="entry name" value="Carboxypeptidase regulatory domain-like"/>
    <property type="match status" value="1"/>
</dbReference>
<evidence type="ECO:0000256" key="3">
    <source>
        <dbReference type="ARBA" id="ARBA00022452"/>
    </source>
</evidence>
<organism evidence="13 14">
    <name type="scientific">Filimonas effusa</name>
    <dbReference type="NCBI Taxonomy" id="2508721"/>
    <lineage>
        <taxon>Bacteria</taxon>
        <taxon>Pseudomonadati</taxon>
        <taxon>Bacteroidota</taxon>
        <taxon>Chitinophagia</taxon>
        <taxon>Chitinophagales</taxon>
        <taxon>Chitinophagaceae</taxon>
        <taxon>Filimonas</taxon>
    </lineage>
</organism>
<dbReference type="InterPro" id="IPR000531">
    <property type="entry name" value="Beta-barrel_TonB"/>
</dbReference>
<accession>A0A4Q1D7A8</accession>
<dbReference type="InterPro" id="IPR023997">
    <property type="entry name" value="TonB-dep_OMP_SusC/RagA_CS"/>
</dbReference>